<dbReference type="Proteomes" id="UP001163321">
    <property type="component" value="Chromosome 6"/>
</dbReference>
<protein>
    <submittedName>
        <fullName evidence="1">Uncharacterized protein</fullName>
    </submittedName>
</protein>
<reference evidence="1 2" key="1">
    <citation type="journal article" date="2022" name="bioRxiv">
        <title>The genome of the oomycete Peronosclerospora sorghi, a cosmopolitan pathogen of maize and sorghum, is inflated with dispersed pseudogenes.</title>
        <authorList>
            <person name="Fletcher K."/>
            <person name="Martin F."/>
            <person name="Isakeit T."/>
            <person name="Cavanaugh K."/>
            <person name="Magill C."/>
            <person name="Michelmore R."/>
        </authorList>
    </citation>
    <scope>NUCLEOTIDE SEQUENCE [LARGE SCALE GENOMIC DNA]</scope>
    <source>
        <strain evidence="1">P6</strain>
    </source>
</reference>
<gene>
    <name evidence="1" type="ORF">PsorP6_010610</name>
</gene>
<accession>A0ACC0VVW6</accession>
<evidence type="ECO:0000313" key="1">
    <source>
        <dbReference type="EMBL" id="KAI9910634.1"/>
    </source>
</evidence>
<proteinExistence type="predicted"/>
<keyword evidence="2" id="KW-1185">Reference proteome</keyword>
<sequence length="246" mass="26584">MLQSGAKDRYAALECLAKLATFTYELVHPYKDAVLRKILLVLDERKCPCVPDDVKANFATVGPKLSVKVESVAKTDVATTGTLPPSTSVNPVAVTPEGSSAAMATSSPCTTLQSRKQKDMWGVLLFEENSRRRWSLPHAPWALLDTSDFGAAMELVHPASDPLSSPLTATLARTHVLSRLALKYDRECTDFLARSTAVTLVVTNVVDSGTKGTKKTTYVAVTESPRAFVLAQSSDMTILLLALPFN</sequence>
<dbReference type="EMBL" id="CM047585">
    <property type="protein sequence ID" value="KAI9910634.1"/>
    <property type="molecule type" value="Genomic_DNA"/>
</dbReference>
<name>A0ACC0VVW6_9STRA</name>
<comment type="caution">
    <text evidence="1">The sequence shown here is derived from an EMBL/GenBank/DDBJ whole genome shotgun (WGS) entry which is preliminary data.</text>
</comment>
<organism evidence="1 2">
    <name type="scientific">Peronosclerospora sorghi</name>
    <dbReference type="NCBI Taxonomy" id="230839"/>
    <lineage>
        <taxon>Eukaryota</taxon>
        <taxon>Sar</taxon>
        <taxon>Stramenopiles</taxon>
        <taxon>Oomycota</taxon>
        <taxon>Peronosporomycetes</taxon>
        <taxon>Peronosporales</taxon>
        <taxon>Peronosporaceae</taxon>
        <taxon>Peronosclerospora</taxon>
    </lineage>
</organism>
<evidence type="ECO:0000313" key="2">
    <source>
        <dbReference type="Proteomes" id="UP001163321"/>
    </source>
</evidence>